<keyword evidence="1" id="KW-1133">Transmembrane helix</keyword>
<dbReference type="VEuPathDB" id="FungiDB:ASPFODRAFT_54554"/>
<protein>
    <submittedName>
        <fullName evidence="2">Uncharacterized protein</fullName>
    </submittedName>
</protein>
<proteinExistence type="predicted"/>
<accession>A0A1M3SZA7</accession>
<dbReference type="EMBL" id="KV878271">
    <property type="protein sequence ID" value="OJZ79811.1"/>
    <property type="molecule type" value="Genomic_DNA"/>
</dbReference>
<name>A0A1M3SZA7_ASPLC</name>
<feature type="transmembrane region" description="Helical" evidence="1">
    <location>
        <begin position="20"/>
        <end position="43"/>
    </location>
</feature>
<reference evidence="3" key="1">
    <citation type="journal article" date="2017" name="Genome Biol.">
        <title>Comparative genomics reveals high biological diversity and specific adaptations in the industrially and medically important fungal genus Aspergillus.</title>
        <authorList>
            <person name="de Vries R.P."/>
            <person name="Riley R."/>
            <person name="Wiebenga A."/>
            <person name="Aguilar-Osorio G."/>
            <person name="Amillis S."/>
            <person name="Uchima C.A."/>
            <person name="Anderluh G."/>
            <person name="Asadollahi M."/>
            <person name="Askin M."/>
            <person name="Barry K."/>
            <person name="Battaglia E."/>
            <person name="Bayram O."/>
            <person name="Benocci T."/>
            <person name="Braus-Stromeyer S.A."/>
            <person name="Caldana C."/>
            <person name="Canovas D."/>
            <person name="Cerqueira G.C."/>
            <person name="Chen F."/>
            <person name="Chen W."/>
            <person name="Choi C."/>
            <person name="Clum A."/>
            <person name="Dos Santos R.A."/>
            <person name="Damasio A.R."/>
            <person name="Diallinas G."/>
            <person name="Emri T."/>
            <person name="Fekete E."/>
            <person name="Flipphi M."/>
            <person name="Freyberg S."/>
            <person name="Gallo A."/>
            <person name="Gournas C."/>
            <person name="Habgood R."/>
            <person name="Hainaut M."/>
            <person name="Harispe M.L."/>
            <person name="Henrissat B."/>
            <person name="Hilden K.S."/>
            <person name="Hope R."/>
            <person name="Hossain A."/>
            <person name="Karabika E."/>
            <person name="Karaffa L."/>
            <person name="Karanyi Z."/>
            <person name="Krasevec N."/>
            <person name="Kuo A."/>
            <person name="Kusch H."/>
            <person name="LaButti K."/>
            <person name="Lagendijk E.L."/>
            <person name="Lapidus A."/>
            <person name="Levasseur A."/>
            <person name="Lindquist E."/>
            <person name="Lipzen A."/>
            <person name="Logrieco A.F."/>
            <person name="MacCabe A."/>
            <person name="Maekelae M.R."/>
            <person name="Malavazi I."/>
            <person name="Melin P."/>
            <person name="Meyer V."/>
            <person name="Mielnichuk N."/>
            <person name="Miskei M."/>
            <person name="Molnar A.P."/>
            <person name="Mule G."/>
            <person name="Ngan C.Y."/>
            <person name="Orejas M."/>
            <person name="Orosz E."/>
            <person name="Ouedraogo J.P."/>
            <person name="Overkamp K.M."/>
            <person name="Park H.-S."/>
            <person name="Perrone G."/>
            <person name="Piumi F."/>
            <person name="Punt P.J."/>
            <person name="Ram A.F."/>
            <person name="Ramon A."/>
            <person name="Rauscher S."/>
            <person name="Record E."/>
            <person name="Riano-Pachon D.M."/>
            <person name="Robert V."/>
            <person name="Roehrig J."/>
            <person name="Ruller R."/>
            <person name="Salamov A."/>
            <person name="Salih N.S."/>
            <person name="Samson R.A."/>
            <person name="Sandor E."/>
            <person name="Sanguinetti M."/>
            <person name="Schuetze T."/>
            <person name="Sepcic K."/>
            <person name="Shelest E."/>
            <person name="Sherlock G."/>
            <person name="Sophianopoulou V."/>
            <person name="Squina F.M."/>
            <person name="Sun H."/>
            <person name="Susca A."/>
            <person name="Todd R.B."/>
            <person name="Tsang A."/>
            <person name="Unkles S.E."/>
            <person name="van de Wiele N."/>
            <person name="van Rossen-Uffink D."/>
            <person name="Oliveira J.V."/>
            <person name="Vesth T.C."/>
            <person name="Visser J."/>
            <person name="Yu J.-H."/>
            <person name="Zhou M."/>
            <person name="Andersen M.R."/>
            <person name="Archer D.B."/>
            <person name="Baker S.E."/>
            <person name="Benoit I."/>
            <person name="Brakhage A.A."/>
            <person name="Braus G.H."/>
            <person name="Fischer R."/>
            <person name="Frisvad J.C."/>
            <person name="Goldman G.H."/>
            <person name="Houbraken J."/>
            <person name="Oakley B."/>
            <person name="Pocsi I."/>
            <person name="Scazzocchio C."/>
            <person name="Seiboth B."/>
            <person name="vanKuyk P.A."/>
            <person name="Wortman J."/>
            <person name="Dyer P.S."/>
            <person name="Grigoriev I.V."/>
        </authorList>
    </citation>
    <scope>NUCLEOTIDE SEQUENCE [LARGE SCALE GENOMIC DNA]</scope>
    <source>
        <strain evidence="3">CBS 106.47</strain>
    </source>
</reference>
<keyword evidence="1" id="KW-0472">Membrane</keyword>
<organism evidence="2 3">
    <name type="scientific">Aspergillus luchuensis (strain CBS 106.47)</name>
    <dbReference type="NCBI Taxonomy" id="1137211"/>
    <lineage>
        <taxon>Eukaryota</taxon>
        <taxon>Fungi</taxon>
        <taxon>Dikarya</taxon>
        <taxon>Ascomycota</taxon>
        <taxon>Pezizomycotina</taxon>
        <taxon>Eurotiomycetes</taxon>
        <taxon>Eurotiomycetidae</taxon>
        <taxon>Eurotiales</taxon>
        <taxon>Aspergillaceae</taxon>
        <taxon>Aspergillus</taxon>
        <taxon>Aspergillus subgen. Circumdati</taxon>
    </lineage>
</organism>
<dbReference type="AlphaFoldDB" id="A0A1M3SZA7"/>
<dbReference type="Proteomes" id="UP000184063">
    <property type="component" value="Unassembled WGS sequence"/>
</dbReference>
<evidence type="ECO:0000256" key="1">
    <source>
        <dbReference type="SAM" id="Phobius"/>
    </source>
</evidence>
<sequence>MTFLLHGLNPCLLWLTPKTNAVSALGIVASFCVNATIVIHLFATKRLSTAC</sequence>
<gene>
    <name evidence="2" type="ORF">ASPFODRAFT_54554</name>
</gene>
<keyword evidence="1" id="KW-0812">Transmembrane</keyword>
<feature type="non-terminal residue" evidence="2">
    <location>
        <position position="51"/>
    </location>
</feature>
<evidence type="ECO:0000313" key="2">
    <source>
        <dbReference type="EMBL" id="OJZ79811.1"/>
    </source>
</evidence>
<evidence type="ECO:0000313" key="3">
    <source>
        <dbReference type="Proteomes" id="UP000184063"/>
    </source>
</evidence>